<evidence type="ECO:0000313" key="13">
    <source>
        <dbReference type="EMBL" id="QQB37193.1"/>
    </source>
</evidence>
<organism evidence="13 14">
    <name type="scientific">Achromobacter deleyi</name>
    <dbReference type="NCBI Taxonomy" id="1353891"/>
    <lineage>
        <taxon>Bacteria</taxon>
        <taxon>Pseudomonadati</taxon>
        <taxon>Pseudomonadota</taxon>
        <taxon>Betaproteobacteria</taxon>
        <taxon>Burkholderiales</taxon>
        <taxon>Alcaligenaceae</taxon>
        <taxon>Achromobacter</taxon>
    </lineage>
</organism>
<keyword evidence="8 11" id="KW-1133">Transmembrane helix</keyword>
<feature type="transmembrane region" description="Helical" evidence="11">
    <location>
        <begin position="48"/>
        <end position="67"/>
    </location>
</feature>
<dbReference type="PANTHER" id="PTHR30561">
    <property type="entry name" value="SMR FAMILY PROTON-DEPENDENT DRUG EFFLUX TRANSPORTER SUGE"/>
    <property type="match status" value="1"/>
</dbReference>
<dbReference type="SUPFAM" id="SSF103481">
    <property type="entry name" value="Multidrug resistance efflux transporter EmrE"/>
    <property type="match status" value="1"/>
</dbReference>
<evidence type="ECO:0000256" key="9">
    <source>
        <dbReference type="ARBA" id="ARBA00023098"/>
    </source>
</evidence>
<evidence type="ECO:0000256" key="10">
    <source>
        <dbReference type="ARBA" id="ARBA00023136"/>
    </source>
</evidence>
<evidence type="ECO:0000256" key="2">
    <source>
        <dbReference type="ARBA" id="ARBA00022475"/>
    </source>
</evidence>
<evidence type="ECO:0000256" key="4">
    <source>
        <dbReference type="ARBA" id="ARBA00022519"/>
    </source>
</evidence>
<evidence type="ECO:0000256" key="5">
    <source>
        <dbReference type="ARBA" id="ARBA00022556"/>
    </source>
</evidence>
<dbReference type="PANTHER" id="PTHR30561:SF9">
    <property type="entry name" value="4-AMINO-4-DEOXY-L-ARABINOSE-PHOSPHOUNDECAPRENOL FLIPPASE SUBUNIT ARNF-RELATED"/>
    <property type="match status" value="1"/>
</dbReference>
<dbReference type="AlphaFoldDB" id="A0A7T4E4Z1"/>
<keyword evidence="4" id="KW-0997">Cell inner membrane</keyword>
<keyword evidence="3" id="KW-0444">Lipid biosynthesis</keyword>
<keyword evidence="5" id="KW-0441">Lipid A biosynthesis</keyword>
<dbReference type="Pfam" id="PF00892">
    <property type="entry name" value="EamA"/>
    <property type="match status" value="1"/>
</dbReference>
<dbReference type="GO" id="GO:0005886">
    <property type="term" value="C:plasma membrane"/>
    <property type="evidence" value="ECO:0007669"/>
    <property type="project" value="UniProtKB-SubCell"/>
</dbReference>
<comment type="subcellular location">
    <subcellularLocation>
        <location evidence="1">Cell membrane</location>
        <topology evidence="1">Multi-pass membrane protein</topology>
    </subcellularLocation>
</comment>
<keyword evidence="10 11" id="KW-0472">Membrane</keyword>
<evidence type="ECO:0000259" key="12">
    <source>
        <dbReference type="Pfam" id="PF00892"/>
    </source>
</evidence>
<keyword evidence="9" id="KW-0443">Lipid metabolism</keyword>
<dbReference type="GO" id="GO:0009103">
    <property type="term" value="P:lipopolysaccharide biosynthetic process"/>
    <property type="evidence" value="ECO:0007669"/>
    <property type="project" value="UniProtKB-KW"/>
</dbReference>
<keyword evidence="2" id="KW-1003">Cell membrane</keyword>
<evidence type="ECO:0000256" key="1">
    <source>
        <dbReference type="ARBA" id="ARBA00004651"/>
    </source>
</evidence>
<dbReference type="EMBL" id="CP065997">
    <property type="protein sequence ID" value="QQB37193.1"/>
    <property type="molecule type" value="Genomic_DNA"/>
</dbReference>
<accession>A0A7T4E4Z1</accession>
<evidence type="ECO:0000256" key="6">
    <source>
        <dbReference type="ARBA" id="ARBA00022692"/>
    </source>
</evidence>
<dbReference type="GO" id="GO:0022857">
    <property type="term" value="F:transmembrane transporter activity"/>
    <property type="evidence" value="ECO:0007669"/>
    <property type="project" value="InterPro"/>
</dbReference>
<keyword evidence="6 11" id="KW-0812">Transmembrane</keyword>
<gene>
    <name evidence="13" type="ORF">I6I07_11595</name>
</gene>
<evidence type="ECO:0000256" key="8">
    <source>
        <dbReference type="ARBA" id="ARBA00022989"/>
    </source>
</evidence>
<evidence type="ECO:0000313" key="14">
    <source>
        <dbReference type="Proteomes" id="UP000595231"/>
    </source>
</evidence>
<feature type="transmembrane region" description="Helical" evidence="11">
    <location>
        <begin position="74"/>
        <end position="94"/>
    </location>
</feature>
<evidence type="ECO:0000256" key="3">
    <source>
        <dbReference type="ARBA" id="ARBA00022516"/>
    </source>
</evidence>
<proteinExistence type="predicted"/>
<name>A0A7T4E4Z1_9BURK</name>
<dbReference type="InterPro" id="IPR000620">
    <property type="entry name" value="EamA_dom"/>
</dbReference>
<dbReference type="Gene3D" id="1.10.3730.20">
    <property type="match status" value="1"/>
</dbReference>
<protein>
    <submittedName>
        <fullName evidence="13">EamA family transporter</fullName>
    </submittedName>
</protein>
<dbReference type="Proteomes" id="UP000595231">
    <property type="component" value="Chromosome"/>
</dbReference>
<feature type="domain" description="EamA" evidence="12">
    <location>
        <begin position="47"/>
        <end position="116"/>
    </location>
</feature>
<dbReference type="InterPro" id="IPR000390">
    <property type="entry name" value="Small_drug/metabolite_transptr"/>
</dbReference>
<evidence type="ECO:0000256" key="11">
    <source>
        <dbReference type="SAM" id="Phobius"/>
    </source>
</evidence>
<keyword evidence="7" id="KW-0448">Lipopolysaccharide biosynthesis</keyword>
<evidence type="ECO:0000256" key="7">
    <source>
        <dbReference type="ARBA" id="ARBA00022985"/>
    </source>
</evidence>
<feature type="transmembrane region" description="Helical" evidence="11">
    <location>
        <begin position="100"/>
        <end position="119"/>
    </location>
</feature>
<sequence>MRRFYLIGFLVLMSFDTLAQLSFKLAGEQALPLEMSWAWMGRVFGQPWIYGAFIGYAGAFFAWMVLLRHAPIGPAFAASYLEIVAVLLASAYFFGETIGWPQVAGTVLILAGIGCLALSESSSTSKPRRK</sequence>
<dbReference type="GO" id="GO:0009245">
    <property type="term" value="P:lipid A biosynthetic process"/>
    <property type="evidence" value="ECO:0007669"/>
    <property type="project" value="UniProtKB-KW"/>
</dbReference>
<reference evidence="13 14" key="1">
    <citation type="submission" date="2020-12" db="EMBL/GenBank/DDBJ databases">
        <title>FDA dAtabase for Regulatory Grade micrObial Sequences (FDA-ARGOS): Supporting development and validation of Infectious Disease Dx tests.</title>
        <authorList>
            <person name="Sproer C."/>
            <person name="Gronow S."/>
            <person name="Severitt S."/>
            <person name="Schroder I."/>
            <person name="Tallon L."/>
            <person name="Sadzewicz L."/>
            <person name="Zhao X."/>
            <person name="Boylan J."/>
            <person name="Ott S."/>
            <person name="Bowen H."/>
            <person name="Vavikolanu K."/>
            <person name="Mehta A."/>
            <person name="Aluvathingal J."/>
            <person name="Nadendla S."/>
            <person name="Lowell S."/>
            <person name="Myers T."/>
            <person name="Yan Y."/>
            <person name="Sichtig H."/>
        </authorList>
    </citation>
    <scope>NUCLEOTIDE SEQUENCE [LARGE SCALE GENOMIC DNA]</scope>
    <source>
        <strain evidence="13 14">FDAARGOS_1050</strain>
    </source>
</reference>
<dbReference type="InterPro" id="IPR037185">
    <property type="entry name" value="EmrE-like"/>
</dbReference>